<evidence type="ECO:0000256" key="2">
    <source>
        <dbReference type="PIRSR" id="PIRSR613078-1"/>
    </source>
</evidence>
<gene>
    <name evidence="4" type="ORF">GGX14DRAFT_550932</name>
</gene>
<dbReference type="SMART" id="SM00855">
    <property type="entry name" value="PGAM"/>
    <property type="match status" value="1"/>
</dbReference>
<dbReference type="AlphaFoldDB" id="A0AAD6YDX5"/>
<reference evidence="4" key="1">
    <citation type="submission" date="2023-03" db="EMBL/GenBank/DDBJ databases">
        <title>Massive genome expansion in bonnet fungi (Mycena s.s.) driven by repeated elements and novel gene families across ecological guilds.</title>
        <authorList>
            <consortium name="Lawrence Berkeley National Laboratory"/>
            <person name="Harder C.B."/>
            <person name="Miyauchi S."/>
            <person name="Viragh M."/>
            <person name="Kuo A."/>
            <person name="Thoen E."/>
            <person name="Andreopoulos B."/>
            <person name="Lu D."/>
            <person name="Skrede I."/>
            <person name="Drula E."/>
            <person name="Henrissat B."/>
            <person name="Morin E."/>
            <person name="Kohler A."/>
            <person name="Barry K."/>
            <person name="LaButti K."/>
            <person name="Morin E."/>
            <person name="Salamov A."/>
            <person name="Lipzen A."/>
            <person name="Mereny Z."/>
            <person name="Hegedus B."/>
            <person name="Baldrian P."/>
            <person name="Stursova M."/>
            <person name="Weitz H."/>
            <person name="Taylor A."/>
            <person name="Grigoriev I.V."/>
            <person name="Nagy L.G."/>
            <person name="Martin F."/>
            <person name="Kauserud H."/>
        </authorList>
    </citation>
    <scope>NUCLEOTIDE SEQUENCE</scope>
    <source>
        <strain evidence="4">9144</strain>
    </source>
</reference>
<dbReference type="CDD" id="cd07067">
    <property type="entry name" value="HP_PGM_like"/>
    <property type="match status" value="1"/>
</dbReference>
<dbReference type="GO" id="GO:0004331">
    <property type="term" value="F:fructose-2,6-bisphosphate 2-phosphatase activity"/>
    <property type="evidence" value="ECO:0007669"/>
    <property type="project" value="TreeGrafter"/>
</dbReference>
<dbReference type="Proteomes" id="UP001219525">
    <property type="component" value="Unassembled WGS sequence"/>
</dbReference>
<name>A0AAD6YDX5_9AGAR</name>
<dbReference type="Gene3D" id="3.40.50.1240">
    <property type="entry name" value="Phosphoglycerate mutase-like"/>
    <property type="match status" value="1"/>
</dbReference>
<comment type="caution">
    <text evidence="4">The sequence shown here is derived from an EMBL/GenBank/DDBJ whole genome shotgun (WGS) entry which is preliminary data.</text>
</comment>
<feature type="active site" description="Proton donor/acceptor" evidence="2">
    <location>
        <position position="78"/>
    </location>
</feature>
<dbReference type="SUPFAM" id="SSF53254">
    <property type="entry name" value="Phosphoglycerate mutase-like"/>
    <property type="match status" value="1"/>
</dbReference>
<evidence type="ECO:0000313" key="4">
    <source>
        <dbReference type="EMBL" id="KAJ7211317.1"/>
    </source>
</evidence>
<evidence type="ECO:0000256" key="1">
    <source>
        <dbReference type="ARBA" id="ARBA00022801"/>
    </source>
</evidence>
<feature type="active site" description="Tele-phosphohistidine intermediate" evidence="2">
    <location>
        <position position="6"/>
    </location>
</feature>
<feature type="binding site" evidence="3">
    <location>
        <begin position="5"/>
        <end position="12"/>
    </location>
    <ligand>
        <name>substrate</name>
    </ligand>
</feature>
<dbReference type="GO" id="GO:0045820">
    <property type="term" value="P:negative regulation of glycolytic process"/>
    <property type="evidence" value="ECO:0007669"/>
    <property type="project" value="TreeGrafter"/>
</dbReference>
<accession>A0AAD6YDX5</accession>
<dbReference type="GO" id="GO:0043456">
    <property type="term" value="P:regulation of pentose-phosphate shunt"/>
    <property type="evidence" value="ECO:0007669"/>
    <property type="project" value="TreeGrafter"/>
</dbReference>
<dbReference type="PANTHER" id="PTHR46517">
    <property type="entry name" value="FRUCTOSE-2,6-BISPHOSPHATASE TIGAR"/>
    <property type="match status" value="1"/>
</dbReference>
<evidence type="ECO:0000313" key="5">
    <source>
        <dbReference type="Proteomes" id="UP001219525"/>
    </source>
</evidence>
<keyword evidence="1" id="KW-0378">Hydrolase</keyword>
<keyword evidence="5" id="KW-1185">Reference proteome</keyword>
<dbReference type="InterPro" id="IPR051695">
    <property type="entry name" value="Phosphoglycerate_Mutase"/>
</dbReference>
<dbReference type="Pfam" id="PF00300">
    <property type="entry name" value="His_Phos_1"/>
    <property type="match status" value="1"/>
</dbReference>
<protein>
    <submittedName>
        <fullName evidence="4">Phosphoglycerate mutase</fullName>
    </submittedName>
</protein>
<organism evidence="4 5">
    <name type="scientific">Mycena pura</name>
    <dbReference type="NCBI Taxonomy" id="153505"/>
    <lineage>
        <taxon>Eukaryota</taxon>
        <taxon>Fungi</taxon>
        <taxon>Dikarya</taxon>
        <taxon>Basidiomycota</taxon>
        <taxon>Agaricomycotina</taxon>
        <taxon>Agaricomycetes</taxon>
        <taxon>Agaricomycetidae</taxon>
        <taxon>Agaricales</taxon>
        <taxon>Marasmiineae</taxon>
        <taxon>Mycenaceae</taxon>
        <taxon>Mycena</taxon>
    </lineage>
</organism>
<dbReference type="InterPro" id="IPR013078">
    <property type="entry name" value="His_Pase_superF_clade-1"/>
</dbReference>
<evidence type="ECO:0000256" key="3">
    <source>
        <dbReference type="PIRSR" id="PIRSR613078-2"/>
    </source>
</evidence>
<proteinExistence type="predicted"/>
<dbReference type="InterPro" id="IPR029033">
    <property type="entry name" value="His_PPase_superfam"/>
</dbReference>
<dbReference type="GO" id="GO:0005829">
    <property type="term" value="C:cytosol"/>
    <property type="evidence" value="ECO:0007669"/>
    <property type="project" value="TreeGrafter"/>
</dbReference>
<dbReference type="PANTHER" id="PTHR46517:SF1">
    <property type="entry name" value="FRUCTOSE-2,6-BISPHOSPHATASE TIGAR"/>
    <property type="match status" value="1"/>
</dbReference>
<dbReference type="EMBL" id="JARJCW010000026">
    <property type="protein sequence ID" value="KAJ7211317.1"/>
    <property type="molecule type" value="Genomic_DNA"/>
</dbReference>
<sequence>MLTIRHGQSLDNVKWVWAGWKDSPLSELAELGQAFLKSNTNFDFIYTSDLLRAYATGQAVLDAQTRTPPFTSSQKLREQHFGIAEGHPWVIETPPNQPLEELYKQGIFPVLPRDAKFPDGESLEDVARRAEEALAEFVVPHLAADHDLHIAITSHGLFISELIAALLRLDPDSRRDISYAGLLNTAWTRAVVSVKVHLVDPLGTAPIDVDHLPPLTVNIKDVNNVDHLISLEVERILYELAAPETIDEEKSSAREFFGGKAMA</sequence>
<feature type="binding site" evidence="3">
    <location>
        <position position="52"/>
    </location>
    <ligand>
        <name>substrate</name>
    </ligand>
</feature>